<name>A0A1Y1YAV5_9PLEO</name>
<evidence type="ECO:0000256" key="3">
    <source>
        <dbReference type="ARBA" id="ARBA00022723"/>
    </source>
</evidence>
<dbReference type="PANTHER" id="PTHR30468">
    <property type="entry name" value="ALPHA-KETOGLUTARATE-DEPENDENT SULFONATE DIOXYGENASE"/>
    <property type="match status" value="1"/>
</dbReference>
<dbReference type="GO" id="GO:0005737">
    <property type="term" value="C:cytoplasm"/>
    <property type="evidence" value="ECO:0007669"/>
    <property type="project" value="TreeGrafter"/>
</dbReference>
<dbReference type="InterPro" id="IPR051323">
    <property type="entry name" value="AtsK-like"/>
</dbReference>
<evidence type="ECO:0000313" key="8">
    <source>
        <dbReference type="EMBL" id="ORX95147.1"/>
    </source>
</evidence>
<gene>
    <name evidence="8" type="ORF">BCR34DRAFT_677559</name>
</gene>
<dbReference type="Gene3D" id="3.60.130.10">
    <property type="entry name" value="Clavaminate synthase-like"/>
    <property type="match status" value="2"/>
</dbReference>
<keyword evidence="6" id="KW-0408">Iron</keyword>
<sequence length="308" mass="34652">MMAPGLTEIPIGDGLDDLLGRKLAKRLKNEDGCPLYPDYMPFYDPLEQVHDVSTFDHHDPGHRAGPNLPNLLASASNVRDLSPHCGAEINGVQLGALVFRNQDFRHIGFEAQRKIVRHFGPLHIHGWAPHPVAGWEENMIIYDHKDRLWKGRSPVQWHTDLSPEPQPPGTTFICTLESQSRLVFNALSLRFRKRLEGLTAIHSNNDGISQELKNGTGAVIRRAEPTQSHPVTSETALYDLQGRVRYEAGMVLLWDQRMSCHSQTMDYPAGERRHRFRWMILANKPVPSIVEEIPGRGIGEIHGSIPSA</sequence>
<reference evidence="8 9" key="1">
    <citation type="submission" date="2016-07" db="EMBL/GenBank/DDBJ databases">
        <title>Pervasive Adenine N6-methylation of Active Genes in Fungi.</title>
        <authorList>
            <consortium name="DOE Joint Genome Institute"/>
            <person name="Mondo S.J."/>
            <person name="Dannebaum R.O."/>
            <person name="Kuo R.C."/>
            <person name="Labutti K."/>
            <person name="Haridas S."/>
            <person name="Kuo A."/>
            <person name="Salamov A."/>
            <person name="Ahrendt S.R."/>
            <person name="Lipzen A."/>
            <person name="Sullivan W."/>
            <person name="Andreopoulos W.B."/>
            <person name="Clum A."/>
            <person name="Lindquist E."/>
            <person name="Daum C."/>
            <person name="Ramamoorthy G.K."/>
            <person name="Gryganskyi A."/>
            <person name="Culley D."/>
            <person name="Magnuson J.K."/>
            <person name="James T.Y."/>
            <person name="O'Malley M.A."/>
            <person name="Stajich J.E."/>
            <person name="Spatafora J.W."/>
            <person name="Visel A."/>
            <person name="Grigoriev I.V."/>
        </authorList>
    </citation>
    <scope>NUCLEOTIDE SEQUENCE [LARGE SCALE GENOMIC DNA]</scope>
    <source>
        <strain evidence="8 9">CBS 115471</strain>
    </source>
</reference>
<dbReference type="EMBL" id="MCFA01000288">
    <property type="protein sequence ID" value="ORX95147.1"/>
    <property type="molecule type" value="Genomic_DNA"/>
</dbReference>
<evidence type="ECO:0000256" key="1">
    <source>
        <dbReference type="ARBA" id="ARBA00001954"/>
    </source>
</evidence>
<protein>
    <recommendedName>
        <fullName evidence="7">TauD/TfdA-like domain-containing protein</fullName>
    </recommendedName>
</protein>
<dbReference type="Proteomes" id="UP000193144">
    <property type="component" value="Unassembled WGS sequence"/>
</dbReference>
<evidence type="ECO:0000259" key="7">
    <source>
        <dbReference type="Pfam" id="PF02668"/>
    </source>
</evidence>
<dbReference type="GO" id="GO:0016706">
    <property type="term" value="F:2-oxoglutarate-dependent dioxygenase activity"/>
    <property type="evidence" value="ECO:0007669"/>
    <property type="project" value="TreeGrafter"/>
</dbReference>
<comment type="similarity">
    <text evidence="2">Belongs to the TfdA dioxygenase family.</text>
</comment>
<proteinExistence type="inferred from homology"/>
<evidence type="ECO:0000256" key="6">
    <source>
        <dbReference type="ARBA" id="ARBA00023004"/>
    </source>
</evidence>
<accession>A0A1Y1YAV5</accession>
<comment type="cofactor">
    <cofactor evidence="1">
        <name>Fe(2+)</name>
        <dbReference type="ChEBI" id="CHEBI:29033"/>
    </cofactor>
</comment>
<keyword evidence="4" id="KW-0223">Dioxygenase</keyword>
<dbReference type="PANTHER" id="PTHR30468:SF1">
    <property type="entry name" value="ALPHA-KETOGLUTARATE-DEPENDENT SULFONATE DIOXYGENASE"/>
    <property type="match status" value="1"/>
</dbReference>
<dbReference type="Pfam" id="PF02668">
    <property type="entry name" value="TauD"/>
    <property type="match status" value="1"/>
</dbReference>
<comment type="caution">
    <text evidence="8">The sequence shown here is derived from an EMBL/GenBank/DDBJ whole genome shotgun (WGS) entry which is preliminary data.</text>
</comment>
<dbReference type="InterPro" id="IPR042098">
    <property type="entry name" value="TauD-like_sf"/>
</dbReference>
<dbReference type="SUPFAM" id="SSF51197">
    <property type="entry name" value="Clavaminate synthase-like"/>
    <property type="match status" value="1"/>
</dbReference>
<evidence type="ECO:0000256" key="5">
    <source>
        <dbReference type="ARBA" id="ARBA00023002"/>
    </source>
</evidence>
<dbReference type="OrthoDB" id="3714632at2759"/>
<dbReference type="InterPro" id="IPR003819">
    <property type="entry name" value="TauD/TfdA-like"/>
</dbReference>
<dbReference type="STRING" id="1231657.A0A1Y1YAV5"/>
<dbReference type="GO" id="GO:0046872">
    <property type="term" value="F:metal ion binding"/>
    <property type="evidence" value="ECO:0007669"/>
    <property type="project" value="UniProtKB-KW"/>
</dbReference>
<keyword evidence="5" id="KW-0560">Oxidoreductase</keyword>
<evidence type="ECO:0000256" key="4">
    <source>
        <dbReference type="ARBA" id="ARBA00022964"/>
    </source>
</evidence>
<organism evidence="8 9">
    <name type="scientific">Clohesyomyces aquaticus</name>
    <dbReference type="NCBI Taxonomy" id="1231657"/>
    <lineage>
        <taxon>Eukaryota</taxon>
        <taxon>Fungi</taxon>
        <taxon>Dikarya</taxon>
        <taxon>Ascomycota</taxon>
        <taxon>Pezizomycotina</taxon>
        <taxon>Dothideomycetes</taxon>
        <taxon>Pleosporomycetidae</taxon>
        <taxon>Pleosporales</taxon>
        <taxon>Lindgomycetaceae</taxon>
        <taxon>Clohesyomyces</taxon>
    </lineage>
</organism>
<feature type="domain" description="TauD/TfdA-like" evidence="7">
    <location>
        <begin position="86"/>
        <end position="231"/>
    </location>
</feature>
<evidence type="ECO:0000313" key="9">
    <source>
        <dbReference type="Proteomes" id="UP000193144"/>
    </source>
</evidence>
<keyword evidence="9" id="KW-1185">Reference proteome</keyword>
<evidence type="ECO:0000256" key="2">
    <source>
        <dbReference type="ARBA" id="ARBA00005896"/>
    </source>
</evidence>
<keyword evidence="3" id="KW-0479">Metal-binding</keyword>
<dbReference type="AlphaFoldDB" id="A0A1Y1YAV5"/>